<dbReference type="Proteomes" id="UP001465976">
    <property type="component" value="Unassembled WGS sequence"/>
</dbReference>
<dbReference type="InterPro" id="IPR050327">
    <property type="entry name" value="Proton-linked_MCT"/>
</dbReference>
<dbReference type="InterPro" id="IPR020846">
    <property type="entry name" value="MFS_dom"/>
</dbReference>
<feature type="transmembrane region" description="Helical" evidence="3">
    <location>
        <begin position="318"/>
        <end position="336"/>
    </location>
</feature>
<proteinExistence type="inferred from homology"/>
<dbReference type="Pfam" id="PF07690">
    <property type="entry name" value="MFS_1"/>
    <property type="match status" value="1"/>
</dbReference>
<dbReference type="PROSITE" id="PS50850">
    <property type="entry name" value="MFS"/>
    <property type="match status" value="1"/>
</dbReference>
<feature type="transmembrane region" description="Helical" evidence="3">
    <location>
        <begin position="371"/>
        <end position="392"/>
    </location>
</feature>
<dbReference type="Gene3D" id="1.20.1250.20">
    <property type="entry name" value="MFS general substrate transporter like domains"/>
    <property type="match status" value="2"/>
</dbReference>
<dbReference type="SUPFAM" id="SSF103473">
    <property type="entry name" value="MFS general substrate transporter"/>
    <property type="match status" value="1"/>
</dbReference>
<evidence type="ECO:0000313" key="6">
    <source>
        <dbReference type="Proteomes" id="UP001465976"/>
    </source>
</evidence>
<dbReference type="InterPro" id="IPR011701">
    <property type="entry name" value="MFS"/>
</dbReference>
<reference evidence="5 6" key="1">
    <citation type="submission" date="2024-02" db="EMBL/GenBank/DDBJ databases">
        <title>A draft genome for the cacao thread blight pathogen Marasmius crinis-equi.</title>
        <authorList>
            <person name="Cohen S.P."/>
            <person name="Baruah I.K."/>
            <person name="Amoako-Attah I."/>
            <person name="Bukari Y."/>
            <person name="Meinhardt L.W."/>
            <person name="Bailey B.A."/>
        </authorList>
    </citation>
    <scope>NUCLEOTIDE SEQUENCE [LARGE SCALE GENOMIC DNA]</scope>
    <source>
        <strain evidence="5 6">GH-76</strain>
    </source>
</reference>
<evidence type="ECO:0000313" key="5">
    <source>
        <dbReference type="EMBL" id="KAL0567622.1"/>
    </source>
</evidence>
<feature type="transmembrane region" description="Helical" evidence="3">
    <location>
        <begin position="116"/>
        <end position="139"/>
    </location>
</feature>
<comment type="similarity">
    <text evidence="2">Belongs to the major facilitator superfamily. Monocarboxylate porter (TC 2.A.1.13) family.</text>
</comment>
<protein>
    <recommendedName>
        <fullName evidence="4">Major facilitator superfamily (MFS) profile domain-containing protein</fullName>
    </recommendedName>
</protein>
<keyword evidence="3" id="KW-0812">Transmembrane</keyword>
<feature type="transmembrane region" description="Helical" evidence="3">
    <location>
        <begin position="151"/>
        <end position="168"/>
    </location>
</feature>
<dbReference type="EMBL" id="JBAHYK010001539">
    <property type="protein sequence ID" value="KAL0567622.1"/>
    <property type="molecule type" value="Genomic_DNA"/>
</dbReference>
<feature type="transmembrane region" description="Helical" evidence="3">
    <location>
        <begin position="348"/>
        <end position="365"/>
    </location>
</feature>
<feature type="transmembrane region" description="Helical" evidence="3">
    <location>
        <begin position="237"/>
        <end position="257"/>
    </location>
</feature>
<gene>
    <name evidence="5" type="ORF">V5O48_014374</name>
</gene>
<sequence>MRASPGEQTVYIEMSTRPSTGRSEAFPAQKYDADYSDWKGPQTADADMEQVQVEVQEVRSENIAVHLPPVDGGFHAWAYLASAWVLDFFVWGFPFSYGVFLAYYQTHDFKDAPHGQLAIVGSLSGGLPDLLSIILLPILGRYPRLKQKCMVLGLVMTVAGIAGAAFATEPWQVILLQGVLTSLGAALLWFPMMTYLFEWFNKRMGFANGVLYSGSGAGGVVFPFVINALLHRYGRKVTLLSVAVALLVFVVPCFRYLKPRQPVAHVVGPRHFDVKSIQLRTFSILCVANLVQAFGNFIPSLYLPAFAADMNMSATSGSLAIALLNGFSAPGCIFLGHLSDRFDLRISILLSSLGSAVAVFCIWGTTPDSAAAPVLAFAAIYGFLAQSWSALWTRFVSVATPRDDPHLASGLLSIYVAGRGLGNVLCGPISTALLHPWALTNKSTLAYGVQGYV</sequence>
<keyword evidence="3" id="KW-1133">Transmembrane helix</keyword>
<comment type="caution">
    <text evidence="5">The sequence shown here is derived from an EMBL/GenBank/DDBJ whole genome shotgun (WGS) entry which is preliminary data.</text>
</comment>
<dbReference type="PANTHER" id="PTHR11360:SF287">
    <property type="entry name" value="MFS MONOCARBOXYLATE TRANSPORTER"/>
    <property type="match status" value="1"/>
</dbReference>
<dbReference type="PANTHER" id="PTHR11360">
    <property type="entry name" value="MONOCARBOXYLATE TRANSPORTER"/>
    <property type="match status" value="1"/>
</dbReference>
<feature type="transmembrane region" description="Helical" evidence="3">
    <location>
        <begin position="174"/>
        <end position="197"/>
    </location>
</feature>
<organism evidence="5 6">
    <name type="scientific">Marasmius crinis-equi</name>
    <dbReference type="NCBI Taxonomy" id="585013"/>
    <lineage>
        <taxon>Eukaryota</taxon>
        <taxon>Fungi</taxon>
        <taxon>Dikarya</taxon>
        <taxon>Basidiomycota</taxon>
        <taxon>Agaricomycotina</taxon>
        <taxon>Agaricomycetes</taxon>
        <taxon>Agaricomycetidae</taxon>
        <taxon>Agaricales</taxon>
        <taxon>Marasmiineae</taxon>
        <taxon>Marasmiaceae</taxon>
        <taxon>Marasmius</taxon>
    </lineage>
</organism>
<feature type="domain" description="Major facilitator superfamily (MFS) profile" evidence="4">
    <location>
        <begin position="281"/>
        <end position="453"/>
    </location>
</feature>
<feature type="transmembrane region" description="Helical" evidence="3">
    <location>
        <begin position="209"/>
        <end position="231"/>
    </location>
</feature>
<evidence type="ECO:0000256" key="3">
    <source>
        <dbReference type="SAM" id="Phobius"/>
    </source>
</evidence>
<evidence type="ECO:0000256" key="1">
    <source>
        <dbReference type="ARBA" id="ARBA00004141"/>
    </source>
</evidence>
<dbReference type="InterPro" id="IPR036259">
    <property type="entry name" value="MFS_trans_sf"/>
</dbReference>
<feature type="transmembrane region" description="Helical" evidence="3">
    <location>
        <begin position="84"/>
        <end position="104"/>
    </location>
</feature>
<name>A0ABR3EXG7_9AGAR</name>
<keyword evidence="6" id="KW-1185">Reference proteome</keyword>
<accession>A0ABR3EXG7</accession>
<feature type="transmembrane region" description="Helical" evidence="3">
    <location>
        <begin position="277"/>
        <end position="298"/>
    </location>
</feature>
<comment type="subcellular location">
    <subcellularLocation>
        <location evidence="1">Membrane</location>
        <topology evidence="1">Multi-pass membrane protein</topology>
    </subcellularLocation>
</comment>
<evidence type="ECO:0000256" key="2">
    <source>
        <dbReference type="ARBA" id="ARBA00006727"/>
    </source>
</evidence>
<keyword evidence="3" id="KW-0472">Membrane</keyword>
<evidence type="ECO:0000259" key="4">
    <source>
        <dbReference type="PROSITE" id="PS50850"/>
    </source>
</evidence>